<dbReference type="PANTHER" id="PTHR42872:SF6">
    <property type="entry name" value="PROTEIN-GLUTAMATE METHYLESTERASE_PROTEIN-GLUTAMINE GLUTAMINASE"/>
    <property type="match status" value="1"/>
</dbReference>
<feature type="active site" evidence="4">
    <location>
        <position position="131"/>
    </location>
</feature>
<dbReference type="PANTHER" id="PTHR42872">
    <property type="entry name" value="PROTEIN-GLUTAMATE METHYLESTERASE/PROTEIN-GLUTAMINE GLUTAMINASE"/>
    <property type="match status" value="1"/>
</dbReference>
<dbReference type="InterPro" id="IPR000673">
    <property type="entry name" value="Sig_transdc_resp-reg_Me-estase"/>
</dbReference>
<gene>
    <name evidence="7" type="ORF">IZT61_16125</name>
</gene>
<dbReference type="PROSITE" id="PS50005">
    <property type="entry name" value="TPR"/>
    <property type="match status" value="1"/>
</dbReference>
<feature type="domain" description="CheB-type methylesterase" evidence="6">
    <location>
        <begin position="1"/>
        <end position="189"/>
    </location>
</feature>
<dbReference type="InterPro" id="IPR011247">
    <property type="entry name" value="Chemotax_prot-Glu_Me-esterase"/>
</dbReference>
<reference evidence="7 8" key="1">
    <citation type="submission" date="2020-11" db="EMBL/GenBank/DDBJ databases">
        <title>Pedobacter endophytica, an endophytic bacteria isolated form Carex pumila.</title>
        <authorList>
            <person name="Peng Y."/>
            <person name="Jiang L."/>
            <person name="Lee J."/>
        </authorList>
    </citation>
    <scope>NUCLEOTIDE SEQUENCE [LARGE SCALE GENOMIC DNA]</scope>
    <source>
        <strain evidence="7 8">JBR3-12</strain>
    </source>
</reference>
<keyword evidence="8" id="KW-1185">Reference proteome</keyword>
<dbReference type="GO" id="GO:0008984">
    <property type="term" value="F:protein-glutamate methylesterase activity"/>
    <property type="evidence" value="ECO:0007669"/>
    <property type="project" value="UniProtKB-EC"/>
</dbReference>
<dbReference type="KEGG" id="pex:IZT61_16125"/>
<dbReference type="GO" id="GO:0000156">
    <property type="term" value="F:phosphorelay response regulator activity"/>
    <property type="evidence" value="ECO:0007669"/>
    <property type="project" value="InterPro"/>
</dbReference>
<keyword evidence="1 4" id="KW-0378">Hydrolase</keyword>
<proteinExistence type="predicted"/>
<accession>A0A7U3Q4S6</accession>
<dbReference type="PROSITE" id="PS50122">
    <property type="entry name" value="CHEB"/>
    <property type="match status" value="1"/>
</dbReference>
<dbReference type="GO" id="GO:0006935">
    <property type="term" value="P:chemotaxis"/>
    <property type="evidence" value="ECO:0007669"/>
    <property type="project" value="UniProtKB-UniRule"/>
</dbReference>
<dbReference type="Pfam" id="PF01339">
    <property type="entry name" value="CheB_methylest"/>
    <property type="match status" value="1"/>
</dbReference>
<dbReference type="InterPro" id="IPR035909">
    <property type="entry name" value="CheB_C"/>
</dbReference>
<protein>
    <recommendedName>
        <fullName evidence="2">protein-glutamate methylesterase</fullName>
        <ecNumber evidence="2">3.1.1.61</ecNumber>
    </recommendedName>
</protein>
<comment type="catalytic activity">
    <reaction evidence="3">
        <text>[protein]-L-glutamate 5-O-methyl ester + H2O = L-glutamyl-[protein] + methanol + H(+)</text>
        <dbReference type="Rhea" id="RHEA:23236"/>
        <dbReference type="Rhea" id="RHEA-COMP:10208"/>
        <dbReference type="Rhea" id="RHEA-COMP:10311"/>
        <dbReference type="ChEBI" id="CHEBI:15377"/>
        <dbReference type="ChEBI" id="CHEBI:15378"/>
        <dbReference type="ChEBI" id="CHEBI:17790"/>
        <dbReference type="ChEBI" id="CHEBI:29973"/>
        <dbReference type="ChEBI" id="CHEBI:82795"/>
        <dbReference type="EC" id="3.1.1.61"/>
    </reaction>
</comment>
<feature type="repeat" description="TPR" evidence="5">
    <location>
        <begin position="284"/>
        <end position="317"/>
    </location>
</feature>
<dbReference type="AlphaFoldDB" id="A0A7U3Q4S6"/>
<feature type="active site" evidence="4">
    <location>
        <position position="39"/>
    </location>
</feature>
<dbReference type="CDD" id="cd16433">
    <property type="entry name" value="CheB"/>
    <property type="match status" value="1"/>
</dbReference>
<dbReference type="SUPFAM" id="SSF52738">
    <property type="entry name" value="Methylesterase CheB, C-terminal domain"/>
    <property type="match status" value="1"/>
</dbReference>
<dbReference type="GO" id="GO:0005737">
    <property type="term" value="C:cytoplasm"/>
    <property type="evidence" value="ECO:0007669"/>
    <property type="project" value="InterPro"/>
</dbReference>
<dbReference type="RefSeq" id="WP_196098073.1">
    <property type="nucleotide sequence ID" value="NZ_CP064939.1"/>
</dbReference>
<keyword evidence="5" id="KW-0802">TPR repeat</keyword>
<evidence type="ECO:0000256" key="5">
    <source>
        <dbReference type="PROSITE-ProRule" id="PRU00339"/>
    </source>
</evidence>
<evidence type="ECO:0000313" key="8">
    <source>
        <dbReference type="Proteomes" id="UP000594759"/>
    </source>
</evidence>
<sequence>MIKRNIVVIGASTGGFEALKKIIKNLPSDFQASIFIVWHMSPDLRGILPDILNKLNSIHAANACDREPILPNRIYVAPPDYHLLIEDGCVRVTHGPKENRFRPAVDPLFRSAAYTYRNRVIGIILSGGLDDGTAGLWRIKSGGGMAIVQDPLDAEAPSMPESALREVNVDYCVPVDVMASLLVKLTNEDISEERPLIRDEKTRIEINIAAEKNAMENGSLDIGILSPYSCPECNGVLSKITDGKSFRFRCHTGHAYSANALMSSLSVKIEDSLYGAIRGMDESIMFLNQLGDHFAELNELQLAAVYFRKAIEIQERSVTIRNAVHSHEPLSPNTLMEELKNEY</sequence>
<dbReference type="EMBL" id="CP064939">
    <property type="protein sequence ID" value="QPH38596.1"/>
    <property type="molecule type" value="Genomic_DNA"/>
</dbReference>
<dbReference type="PIRSF" id="PIRSF036461">
    <property type="entry name" value="Chmtx_methlestr"/>
    <property type="match status" value="1"/>
</dbReference>
<name>A0A7U3Q4S6_9SPHI</name>
<evidence type="ECO:0000256" key="3">
    <source>
        <dbReference type="ARBA" id="ARBA00048267"/>
    </source>
</evidence>
<dbReference type="Proteomes" id="UP000594759">
    <property type="component" value="Chromosome"/>
</dbReference>
<dbReference type="EC" id="3.1.1.61" evidence="2"/>
<evidence type="ECO:0000313" key="7">
    <source>
        <dbReference type="EMBL" id="QPH38596.1"/>
    </source>
</evidence>
<evidence type="ECO:0000256" key="4">
    <source>
        <dbReference type="PROSITE-ProRule" id="PRU00050"/>
    </source>
</evidence>
<dbReference type="Gene3D" id="3.40.50.180">
    <property type="entry name" value="Methylesterase CheB, C-terminal domain"/>
    <property type="match status" value="1"/>
</dbReference>
<evidence type="ECO:0000259" key="6">
    <source>
        <dbReference type="PROSITE" id="PS50122"/>
    </source>
</evidence>
<organism evidence="7 8">
    <name type="scientific">Pedobacter endophyticus</name>
    <dbReference type="NCBI Taxonomy" id="2789740"/>
    <lineage>
        <taxon>Bacteria</taxon>
        <taxon>Pseudomonadati</taxon>
        <taxon>Bacteroidota</taxon>
        <taxon>Sphingobacteriia</taxon>
        <taxon>Sphingobacteriales</taxon>
        <taxon>Sphingobacteriaceae</taxon>
        <taxon>Pedobacter</taxon>
    </lineage>
</organism>
<feature type="active site" evidence="4">
    <location>
        <position position="12"/>
    </location>
</feature>
<dbReference type="InterPro" id="IPR019734">
    <property type="entry name" value="TPR_rpt"/>
</dbReference>
<keyword evidence="4" id="KW-0145">Chemotaxis</keyword>
<evidence type="ECO:0000256" key="2">
    <source>
        <dbReference type="ARBA" id="ARBA00039140"/>
    </source>
</evidence>
<evidence type="ECO:0000256" key="1">
    <source>
        <dbReference type="ARBA" id="ARBA00022801"/>
    </source>
</evidence>